<dbReference type="GO" id="GO:0006508">
    <property type="term" value="P:proteolysis"/>
    <property type="evidence" value="ECO:0007669"/>
    <property type="project" value="UniProtKB-KW"/>
</dbReference>
<dbReference type="InterPro" id="IPR000246">
    <property type="entry name" value="Peptidase_T2"/>
</dbReference>
<dbReference type="Gene3D" id="3.60.20.30">
    <property type="entry name" value="(Glycosyl)asparaginase"/>
    <property type="match status" value="1"/>
</dbReference>
<feature type="binding site" evidence="6">
    <location>
        <begin position="279"/>
        <end position="282"/>
    </location>
    <ligand>
        <name>substrate</name>
    </ligand>
</feature>
<dbReference type="PANTHER" id="PTHR10188">
    <property type="entry name" value="L-ASPARAGINASE"/>
    <property type="match status" value="1"/>
</dbReference>
<evidence type="ECO:0000256" key="7">
    <source>
        <dbReference type="PIRSR" id="PIRSR600246-3"/>
    </source>
</evidence>
<dbReference type="GO" id="GO:0016811">
    <property type="term" value="F:hydrolase activity, acting on carbon-nitrogen (but not peptide) bonds, in linear amides"/>
    <property type="evidence" value="ECO:0007669"/>
    <property type="project" value="UniProtKB-ARBA"/>
</dbReference>
<keyword evidence="3" id="KW-0068">Autocatalytic cleavage</keyword>
<evidence type="ECO:0000256" key="5">
    <source>
        <dbReference type="PIRSR" id="PIRSR600246-1"/>
    </source>
</evidence>
<reference evidence="8 9" key="1">
    <citation type="submission" date="2017-01" db="EMBL/GenBank/DDBJ databases">
        <title>Trade-off between light-utilization and light-protection in marine flavobacteria.</title>
        <authorList>
            <person name="Kumagai Y."/>
            <person name="Yoshizawa S."/>
            <person name="Kogure K."/>
            <person name="Iwasaki W."/>
        </authorList>
    </citation>
    <scope>NUCLEOTIDE SEQUENCE [LARGE SCALE GENOMIC DNA]</scope>
    <source>
        <strain evidence="8 9">KCTC 32109</strain>
    </source>
</reference>
<keyword evidence="1" id="KW-0645">Protease</keyword>
<feature type="site" description="Cleavage; by autolysis" evidence="7">
    <location>
        <begin position="227"/>
        <end position="228"/>
    </location>
</feature>
<dbReference type="SUPFAM" id="SSF56235">
    <property type="entry name" value="N-terminal nucleophile aminohydrolases (Ntn hydrolases)"/>
    <property type="match status" value="1"/>
</dbReference>
<keyword evidence="9" id="KW-1185">Reference proteome</keyword>
<comment type="caution">
    <text evidence="8">The sequence shown here is derived from an EMBL/GenBank/DDBJ whole genome shotgun (WGS) entry which is preliminary data.</text>
</comment>
<dbReference type="OrthoDB" id="9780217at2"/>
<dbReference type="PANTHER" id="PTHR10188:SF6">
    <property type="entry name" value="N(4)-(BETA-N-ACETYLGLUCOSAMINYL)-L-ASPARAGINASE"/>
    <property type="match status" value="1"/>
</dbReference>
<feature type="binding site" evidence="6">
    <location>
        <begin position="256"/>
        <end position="259"/>
    </location>
    <ligand>
        <name>substrate</name>
    </ligand>
</feature>
<dbReference type="AlphaFoldDB" id="A0A2S7U9V5"/>
<dbReference type="InterPro" id="IPR029055">
    <property type="entry name" value="Ntn_hydrolases_N"/>
</dbReference>
<sequence>MTNHEKNLFLIVAIVLIACQETATKSKELAISETQKQTSEFAIVIHGGAGTIKKENMTPELEKQYNDKLTEAVKAGHDILKNGGDAMDAVEASIRIMEDSPLFNSGKGAVFTHDGINSLDASFMDGKTLNAGAVAGITTVKNPISLARKVMTDSEHVLLSGSGGDAFAKALQDPNIEIVPNSYFYTENRYQSLQRVLKREAEKDAQNDKEVAQLELEDPFIKDSKYGTVGCVALDKNGNIAAGTSTGGMTNKKYGRIGDSPIIGSGTYANNATCGVSSTGHGEFFIRAQVAYDISAMMEYKGMTLKEATDAVIQKKLIDLGGTGGIVALDHLGNVSMEFNTAGMYRATMNDKDELIVGMYKE</sequence>
<name>A0A2S7U9V5_9FLAO</name>
<evidence type="ECO:0000256" key="4">
    <source>
        <dbReference type="ARBA" id="ARBA00069124"/>
    </source>
</evidence>
<evidence type="ECO:0000313" key="8">
    <source>
        <dbReference type="EMBL" id="PQJ31371.1"/>
    </source>
</evidence>
<evidence type="ECO:0000313" key="9">
    <source>
        <dbReference type="Proteomes" id="UP000239747"/>
    </source>
</evidence>
<accession>A0A2S7U9V5</accession>
<feature type="active site" description="Nucleophile" evidence="5">
    <location>
        <position position="228"/>
    </location>
</feature>
<dbReference type="FunFam" id="3.60.20.30:FF:000001">
    <property type="entry name" value="Isoaspartyl peptidase/L-asparaginase"/>
    <property type="match status" value="1"/>
</dbReference>
<evidence type="ECO:0000256" key="6">
    <source>
        <dbReference type="PIRSR" id="PIRSR600246-2"/>
    </source>
</evidence>
<protein>
    <recommendedName>
        <fullName evidence="4">Isoaspartyl peptidase</fullName>
    </recommendedName>
</protein>
<evidence type="ECO:0000256" key="3">
    <source>
        <dbReference type="ARBA" id="ARBA00022813"/>
    </source>
</evidence>
<dbReference type="RefSeq" id="WP_105070506.1">
    <property type="nucleotide sequence ID" value="NZ_MTPW01000001.1"/>
</dbReference>
<dbReference type="Pfam" id="PF01112">
    <property type="entry name" value="Asparaginase_2"/>
    <property type="match status" value="1"/>
</dbReference>
<evidence type="ECO:0000256" key="2">
    <source>
        <dbReference type="ARBA" id="ARBA00022801"/>
    </source>
</evidence>
<dbReference type="Proteomes" id="UP000239747">
    <property type="component" value="Unassembled WGS sequence"/>
</dbReference>
<dbReference type="GO" id="GO:0008233">
    <property type="term" value="F:peptidase activity"/>
    <property type="evidence" value="ECO:0007669"/>
    <property type="project" value="UniProtKB-KW"/>
</dbReference>
<evidence type="ECO:0000256" key="1">
    <source>
        <dbReference type="ARBA" id="ARBA00022670"/>
    </source>
</evidence>
<dbReference type="PROSITE" id="PS51257">
    <property type="entry name" value="PROKAR_LIPOPROTEIN"/>
    <property type="match status" value="1"/>
</dbReference>
<organism evidence="8 9">
    <name type="scientific">Nonlabens arenilitoris</name>
    <dbReference type="NCBI Taxonomy" id="1217969"/>
    <lineage>
        <taxon>Bacteria</taxon>
        <taxon>Pseudomonadati</taxon>
        <taxon>Bacteroidota</taxon>
        <taxon>Flavobacteriia</taxon>
        <taxon>Flavobacteriales</taxon>
        <taxon>Flavobacteriaceae</taxon>
        <taxon>Nonlabens</taxon>
    </lineage>
</organism>
<gene>
    <name evidence="8" type="ORF">BST92_05285</name>
</gene>
<proteinExistence type="predicted"/>
<dbReference type="CDD" id="cd04701">
    <property type="entry name" value="Asparaginase_2"/>
    <property type="match status" value="1"/>
</dbReference>
<dbReference type="EMBL" id="MTPW01000001">
    <property type="protein sequence ID" value="PQJ31371.1"/>
    <property type="molecule type" value="Genomic_DNA"/>
</dbReference>
<keyword evidence="2" id="KW-0378">Hydrolase</keyword>